<dbReference type="EMBL" id="MBUA01000012">
    <property type="protein sequence ID" value="MBC6491449.1"/>
    <property type="molecule type" value="Genomic_DNA"/>
</dbReference>
<dbReference type="Gene3D" id="3.40.50.1000">
    <property type="entry name" value="HAD superfamily/HAD-like"/>
    <property type="match status" value="1"/>
</dbReference>
<dbReference type="Pfam" id="PF13419">
    <property type="entry name" value="HAD_2"/>
    <property type="match status" value="1"/>
</dbReference>
<proteinExistence type="inferred from homology"/>
<evidence type="ECO:0000256" key="2">
    <source>
        <dbReference type="ARBA" id="ARBA00006171"/>
    </source>
</evidence>
<dbReference type="InterPro" id="IPR023214">
    <property type="entry name" value="HAD_sf"/>
</dbReference>
<evidence type="ECO:0000256" key="5">
    <source>
        <dbReference type="ARBA" id="ARBA00023277"/>
    </source>
</evidence>
<name>A0ABR7M8V3_9BACT</name>
<gene>
    <name evidence="6" type="ORF">BC349_10420</name>
</gene>
<dbReference type="InterPro" id="IPR006439">
    <property type="entry name" value="HAD-SF_hydro_IA"/>
</dbReference>
<comment type="caution">
    <text evidence="6">The sequence shown here is derived from an EMBL/GenBank/DDBJ whole genome shotgun (WGS) entry which is preliminary data.</text>
</comment>
<comment type="similarity">
    <text evidence="2">Belongs to the HAD-like hydrolase superfamily. CbbY/CbbZ/Gph/YieH family.</text>
</comment>
<organism evidence="6 7">
    <name type="scientific">Flavihumibacter stibioxidans</name>
    <dbReference type="NCBI Taxonomy" id="1834163"/>
    <lineage>
        <taxon>Bacteria</taxon>
        <taxon>Pseudomonadati</taxon>
        <taxon>Bacteroidota</taxon>
        <taxon>Chitinophagia</taxon>
        <taxon>Chitinophagales</taxon>
        <taxon>Chitinophagaceae</taxon>
        <taxon>Flavihumibacter</taxon>
    </lineage>
</organism>
<protein>
    <submittedName>
        <fullName evidence="6">Haloacid dehalogenase</fullName>
    </submittedName>
</protein>
<evidence type="ECO:0000256" key="3">
    <source>
        <dbReference type="ARBA" id="ARBA00022723"/>
    </source>
</evidence>
<evidence type="ECO:0000256" key="1">
    <source>
        <dbReference type="ARBA" id="ARBA00001946"/>
    </source>
</evidence>
<dbReference type="NCBIfam" id="TIGR01509">
    <property type="entry name" value="HAD-SF-IA-v3"/>
    <property type="match status" value="1"/>
</dbReference>
<comment type="cofactor">
    <cofactor evidence="1">
        <name>Mg(2+)</name>
        <dbReference type="ChEBI" id="CHEBI:18420"/>
    </cofactor>
</comment>
<keyword evidence="7" id="KW-1185">Reference proteome</keyword>
<dbReference type="PANTHER" id="PTHR46193">
    <property type="entry name" value="6-PHOSPHOGLUCONATE PHOSPHATASE"/>
    <property type="match status" value="1"/>
</dbReference>
<dbReference type="InterPro" id="IPR036412">
    <property type="entry name" value="HAD-like_sf"/>
</dbReference>
<dbReference type="Gene3D" id="1.10.150.240">
    <property type="entry name" value="Putative phosphatase, domain 2"/>
    <property type="match status" value="1"/>
</dbReference>
<dbReference type="SUPFAM" id="SSF56784">
    <property type="entry name" value="HAD-like"/>
    <property type="match status" value="1"/>
</dbReference>
<accession>A0ABR7M8V3</accession>
<dbReference type="Proteomes" id="UP000765802">
    <property type="component" value="Unassembled WGS sequence"/>
</dbReference>
<keyword evidence="4" id="KW-0460">Magnesium</keyword>
<dbReference type="SFLD" id="SFLDG01129">
    <property type="entry name" value="C1.5:_HAD__Beta-PGM__Phosphata"/>
    <property type="match status" value="1"/>
</dbReference>
<dbReference type="PANTHER" id="PTHR46193:SF18">
    <property type="entry name" value="HEXITOL PHOSPHATASE B"/>
    <property type="match status" value="1"/>
</dbReference>
<dbReference type="PRINTS" id="PR00413">
    <property type="entry name" value="HADHALOGNASE"/>
</dbReference>
<evidence type="ECO:0000256" key="4">
    <source>
        <dbReference type="ARBA" id="ARBA00022842"/>
    </source>
</evidence>
<evidence type="ECO:0000313" key="6">
    <source>
        <dbReference type="EMBL" id="MBC6491449.1"/>
    </source>
</evidence>
<dbReference type="SFLD" id="SFLDS00003">
    <property type="entry name" value="Haloacid_Dehalogenase"/>
    <property type="match status" value="1"/>
</dbReference>
<dbReference type="InterPro" id="IPR051600">
    <property type="entry name" value="Beta-PGM-like"/>
</dbReference>
<sequence length="217" mass="24598">MKASLLPYKAFLFDLNGTMIDDMGYHVVAWTDILNNELKAGLSYEQVKAQMYGKNDELLERVFGEARFSPEEMLTISMEKERRYQQAFFPELKLIAGLGELLESAREERVRMAIGSAAIPFNIDFVLDNLQLRHYFETIVSADDVEISKPHPETYLECAARLALEPGDCVVFEDAPKGVEAALNAGMDCVVLTTLHGREDFGNYPNIIRFITDYNQL</sequence>
<dbReference type="InterPro" id="IPR023198">
    <property type="entry name" value="PGP-like_dom2"/>
</dbReference>
<keyword evidence="3" id="KW-0479">Metal-binding</keyword>
<dbReference type="RefSeq" id="WP_187256735.1">
    <property type="nucleotide sequence ID" value="NZ_JBHULF010000014.1"/>
</dbReference>
<evidence type="ECO:0000313" key="7">
    <source>
        <dbReference type="Proteomes" id="UP000765802"/>
    </source>
</evidence>
<dbReference type="InterPro" id="IPR041492">
    <property type="entry name" value="HAD_2"/>
</dbReference>
<reference evidence="6 7" key="1">
    <citation type="submission" date="2016-07" db="EMBL/GenBank/DDBJ databases">
        <title>Genome analysis of Flavihumibacter stibioxidans YS-17.</title>
        <authorList>
            <person name="Shi K."/>
            <person name="Han Y."/>
            <person name="Wang G."/>
        </authorList>
    </citation>
    <scope>NUCLEOTIDE SEQUENCE [LARGE SCALE GENOMIC DNA]</scope>
    <source>
        <strain evidence="6 7">YS-17</strain>
    </source>
</reference>
<keyword evidence="5" id="KW-0119">Carbohydrate metabolism</keyword>
<dbReference type="CDD" id="cd07505">
    <property type="entry name" value="HAD_BPGM-like"/>
    <property type="match status" value="1"/>
</dbReference>